<dbReference type="AlphaFoldDB" id="A0A1F7F3Q8"/>
<evidence type="ECO:0000313" key="7">
    <source>
        <dbReference type="Proteomes" id="UP000179243"/>
    </source>
</evidence>
<proteinExistence type="predicted"/>
<dbReference type="InterPro" id="IPR007318">
    <property type="entry name" value="Phopholipid_MeTrfase"/>
</dbReference>
<evidence type="ECO:0008006" key="8">
    <source>
        <dbReference type="Google" id="ProtNLM"/>
    </source>
</evidence>
<organism evidence="6 7">
    <name type="scientific">Candidatus Raymondbacteria bacterium RIFOXYD12_FULL_49_13</name>
    <dbReference type="NCBI Taxonomy" id="1817890"/>
    <lineage>
        <taxon>Bacteria</taxon>
        <taxon>Raymondiibacteriota</taxon>
    </lineage>
</organism>
<dbReference type="Gene3D" id="1.20.120.1630">
    <property type="match status" value="1"/>
</dbReference>
<dbReference type="GO" id="GO:0016740">
    <property type="term" value="F:transferase activity"/>
    <property type="evidence" value="ECO:0007669"/>
    <property type="project" value="UniProtKB-ARBA"/>
</dbReference>
<keyword evidence="4 5" id="KW-0472">Membrane</keyword>
<comment type="caution">
    <text evidence="6">The sequence shown here is derived from an EMBL/GenBank/DDBJ whole genome shotgun (WGS) entry which is preliminary data.</text>
</comment>
<sequence>METRLGQFFFRMRSYTPIPLLLFVIYFAQPTDQSLAIGFFLMVAGELIRIWGVGYAGYLTRTRNVGADALVTAGPFARVRNPLYVGNFILSLGVCVAFNTYMPAMVFVYCFFFFFQYYFIVKLEETALETKFGEAYVRYKARVPRFVPGFSTYDVASAHTFNPGMALKSEKKTLISFSAVVAAACVMFYLGYGQ</sequence>
<feature type="transmembrane region" description="Helical" evidence="5">
    <location>
        <begin position="81"/>
        <end position="99"/>
    </location>
</feature>
<name>A0A1F7F3Q8_UNCRA</name>
<comment type="subcellular location">
    <subcellularLocation>
        <location evidence="1">Endomembrane system</location>
        <topology evidence="1">Multi-pass membrane protein</topology>
    </subcellularLocation>
</comment>
<evidence type="ECO:0000313" key="6">
    <source>
        <dbReference type="EMBL" id="OGK01305.1"/>
    </source>
</evidence>
<feature type="transmembrane region" description="Helical" evidence="5">
    <location>
        <begin position="12"/>
        <end position="29"/>
    </location>
</feature>
<dbReference type="Proteomes" id="UP000179243">
    <property type="component" value="Unassembled WGS sequence"/>
</dbReference>
<dbReference type="GO" id="GO:0012505">
    <property type="term" value="C:endomembrane system"/>
    <property type="evidence" value="ECO:0007669"/>
    <property type="project" value="UniProtKB-SubCell"/>
</dbReference>
<evidence type="ECO:0000256" key="5">
    <source>
        <dbReference type="SAM" id="Phobius"/>
    </source>
</evidence>
<keyword evidence="3 5" id="KW-1133">Transmembrane helix</keyword>
<dbReference type="PANTHER" id="PTHR12714:SF9">
    <property type="entry name" value="PROTEIN-S-ISOPRENYLCYSTEINE O-METHYLTRANSFERASE"/>
    <property type="match status" value="1"/>
</dbReference>
<gene>
    <name evidence="6" type="ORF">A2519_12945</name>
</gene>
<evidence type="ECO:0000256" key="3">
    <source>
        <dbReference type="ARBA" id="ARBA00022989"/>
    </source>
</evidence>
<dbReference type="Pfam" id="PF04191">
    <property type="entry name" value="PEMT"/>
    <property type="match status" value="1"/>
</dbReference>
<dbReference type="PANTHER" id="PTHR12714">
    <property type="entry name" value="PROTEIN-S ISOPRENYLCYSTEINE O-METHYLTRANSFERASE"/>
    <property type="match status" value="1"/>
</dbReference>
<evidence type="ECO:0000256" key="2">
    <source>
        <dbReference type="ARBA" id="ARBA00022692"/>
    </source>
</evidence>
<keyword evidence="2 5" id="KW-0812">Transmembrane</keyword>
<evidence type="ECO:0000256" key="1">
    <source>
        <dbReference type="ARBA" id="ARBA00004127"/>
    </source>
</evidence>
<evidence type="ECO:0000256" key="4">
    <source>
        <dbReference type="ARBA" id="ARBA00023136"/>
    </source>
</evidence>
<feature type="transmembrane region" description="Helical" evidence="5">
    <location>
        <begin position="174"/>
        <end position="192"/>
    </location>
</feature>
<feature type="transmembrane region" description="Helical" evidence="5">
    <location>
        <begin position="35"/>
        <end position="60"/>
    </location>
</feature>
<feature type="transmembrane region" description="Helical" evidence="5">
    <location>
        <begin position="105"/>
        <end position="121"/>
    </location>
</feature>
<dbReference type="EMBL" id="MFYX01000127">
    <property type="protein sequence ID" value="OGK01305.1"/>
    <property type="molecule type" value="Genomic_DNA"/>
</dbReference>
<protein>
    <recommendedName>
        <fullName evidence="8">Protein-S-isoprenylcysteine methyltransferase</fullName>
    </recommendedName>
</protein>
<reference evidence="6 7" key="1">
    <citation type="journal article" date="2016" name="Nat. Commun.">
        <title>Thousands of microbial genomes shed light on interconnected biogeochemical processes in an aquifer system.</title>
        <authorList>
            <person name="Anantharaman K."/>
            <person name="Brown C.T."/>
            <person name="Hug L.A."/>
            <person name="Sharon I."/>
            <person name="Castelle C.J."/>
            <person name="Probst A.J."/>
            <person name="Thomas B.C."/>
            <person name="Singh A."/>
            <person name="Wilkins M.J."/>
            <person name="Karaoz U."/>
            <person name="Brodie E.L."/>
            <person name="Williams K.H."/>
            <person name="Hubbard S.S."/>
            <person name="Banfield J.F."/>
        </authorList>
    </citation>
    <scope>NUCLEOTIDE SEQUENCE [LARGE SCALE GENOMIC DNA]</scope>
</reference>
<accession>A0A1F7F3Q8</accession>